<gene>
    <name evidence="1" type="ORF">SDC9_205732</name>
</gene>
<dbReference type="AlphaFoldDB" id="A0A645J2U7"/>
<sequence length="65" mass="7236">MKRGAAKLTYTWSDNGEKEASCVLNKVSEDERLQALIKNNSLLSIHSSEPSLNDIFIDITGRTLL</sequence>
<dbReference type="EMBL" id="VSSQ01130301">
    <property type="protein sequence ID" value="MPN58035.1"/>
    <property type="molecule type" value="Genomic_DNA"/>
</dbReference>
<organism evidence="1">
    <name type="scientific">bioreactor metagenome</name>
    <dbReference type="NCBI Taxonomy" id="1076179"/>
    <lineage>
        <taxon>unclassified sequences</taxon>
        <taxon>metagenomes</taxon>
        <taxon>ecological metagenomes</taxon>
    </lineage>
</organism>
<name>A0A645J2U7_9ZZZZ</name>
<protein>
    <recommendedName>
        <fullName evidence="2">DUF4162 domain-containing protein</fullName>
    </recommendedName>
</protein>
<accession>A0A645J2U7</accession>
<evidence type="ECO:0000313" key="1">
    <source>
        <dbReference type="EMBL" id="MPN58035.1"/>
    </source>
</evidence>
<comment type="caution">
    <text evidence="1">The sequence shown here is derived from an EMBL/GenBank/DDBJ whole genome shotgun (WGS) entry which is preliminary data.</text>
</comment>
<evidence type="ECO:0008006" key="2">
    <source>
        <dbReference type="Google" id="ProtNLM"/>
    </source>
</evidence>
<proteinExistence type="predicted"/>
<reference evidence="1" key="1">
    <citation type="submission" date="2019-08" db="EMBL/GenBank/DDBJ databases">
        <authorList>
            <person name="Kucharzyk K."/>
            <person name="Murdoch R.W."/>
            <person name="Higgins S."/>
            <person name="Loffler F."/>
        </authorList>
    </citation>
    <scope>NUCLEOTIDE SEQUENCE</scope>
</reference>